<dbReference type="PANTHER" id="PTHR43277:SF4">
    <property type="entry name" value="ARGININE DECARBOXYLASE"/>
    <property type="match status" value="1"/>
</dbReference>
<name>A0AAD8RY44_LOLMU</name>
<feature type="domain" description="Orn/Lys/Arg decarboxylases family 1 pyridoxal-P attachment site" evidence="4">
    <location>
        <begin position="204"/>
        <end position="285"/>
    </location>
</feature>
<evidence type="ECO:0000259" key="4">
    <source>
        <dbReference type="Pfam" id="PF01276"/>
    </source>
</evidence>
<dbReference type="Proteomes" id="UP001231189">
    <property type="component" value="Unassembled WGS sequence"/>
</dbReference>
<reference evidence="5" key="1">
    <citation type="submission" date="2023-07" db="EMBL/GenBank/DDBJ databases">
        <title>A chromosome-level genome assembly of Lolium multiflorum.</title>
        <authorList>
            <person name="Chen Y."/>
            <person name="Copetti D."/>
            <person name="Kolliker R."/>
            <person name="Studer B."/>
        </authorList>
    </citation>
    <scope>NUCLEOTIDE SEQUENCE</scope>
    <source>
        <strain evidence="5">02402/16</strain>
        <tissue evidence="5">Leaf</tissue>
    </source>
</reference>
<comment type="cofactor">
    <cofactor evidence="1">
        <name>pyridoxal 5'-phosphate</name>
        <dbReference type="ChEBI" id="CHEBI:597326"/>
    </cofactor>
</comment>
<evidence type="ECO:0000313" key="5">
    <source>
        <dbReference type="EMBL" id="KAK1642112.1"/>
    </source>
</evidence>
<evidence type="ECO:0000256" key="1">
    <source>
        <dbReference type="ARBA" id="ARBA00001933"/>
    </source>
</evidence>
<evidence type="ECO:0000256" key="2">
    <source>
        <dbReference type="ARBA" id="ARBA00022898"/>
    </source>
</evidence>
<dbReference type="Pfam" id="PF01276">
    <property type="entry name" value="OKR_DC_1"/>
    <property type="match status" value="1"/>
</dbReference>
<keyword evidence="6" id="KW-1185">Reference proteome</keyword>
<dbReference type="AlphaFoldDB" id="A0AAD8RY44"/>
<evidence type="ECO:0000256" key="3">
    <source>
        <dbReference type="SAM" id="MobiDB-lite"/>
    </source>
</evidence>
<evidence type="ECO:0000313" key="6">
    <source>
        <dbReference type="Proteomes" id="UP001231189"/>
    </source>
</evidence>
<proteinExistence type="predicted"/>
<dbReference type="InterPro" id="IPR000310">
    <property type="entry name" value="Orn/Lys/Arg_deCO2ase_major_dom"/>
</dbReference>
<dbReference type="InterPro" id="IPR052357">
    <property type="entry name" value="Orn_Lys_Arg_decarboxylase-I"/>
</dbReference>
<dbReference type="InterPro" id="IPR015421">
    <property type="entry name" value="PyrdxlP-dep_Trfase_major"/>
</dbReference>
<dbReference type="Gene3D" id="3.40.640.10">
    <property type="entry name" value="Type I PLP-dependent aspartate aminotransferase-like (Major domain)"/>
    <property type="match status" value="1"/>
</dbReference>
<dbReference type="PANTHER" id="PTHR43277">
    <property type="entry name" value="ARGININE DECARBOXYLASE"/>
    <property type="match status" value="1"/>
</dbReference>
<feature type="region of interest" description="Disordered" evidence="3">
    <location>
        <begin position="23"/>
        <end position="51"/>
    </location>
</feature>
<comment type="caution">
    <text evidence="5">The sequence shown here is derived from an EMBL/GenBank/DDBJ whole genome shotgun (WGS) entry which is preliminary data.</text>
</comment>
<sequence length="301" mass="32505">MRLHYFPRTSSVHHSLLQRFNRNHASSPSSTSPSHRHRQQHTTTSGPLLPACASLSPHGNIHLPALLAPAMVYSLAAFPMDLLALVRNPELMTFSTASHQHSASQLQLAVAANSAYRSADAAAANWADANAGDTPERSSTVNRTFSFTFFYPFLALIQSFLVSQESPRRHVTAPCGTSQNVPRIAETEAAPAEPSAAVQGATAPIVQALKSTAAHEVSCFHFPGHNRGNAAPSSLSNLIGMGAFTHDLPELPELDDLFYPKGVILDAKNRAVQLFGSSKTWFLVEENPFLVRTSLGISQFT</sequence>
<keyword evidence="2" id="KW-0663">Pyridoxal phosphate</keyword>
<dbReference type="GO" id="GO:0003824">
    <property type="term" value="F:catalytic activity"/>
    <property type="evidence" value="ECO:0007669"/>
    <property type="project" value="InterPro"/>
</dbReference>
<dbReference type="EMBL" id="JAUUTY010000004">
    <property type="protein sequence ID" value="KAK1642112.1"/>
    <property type="molecule type" value="Genomic_DNA"/>
</dbReference>
<protein>
    <recommendedName>
        <fullName evidence="4">Orn/Lys/Arg decarboxylases family 1 pyridoxal-P attachment site domain-containing protein</fullName>
    </recommendedName>
</protein>
<gene>
    <name evidence="5" type="ORF">QYE76_059917</name>
</gene>
<accession>A0AAD8RY44</accession>
<organism evidence="5 6">
    <name type="scientific">Lolium multiflorum</name>
    <name type="common">Italian ryegrass</name>
    <name type="synonym">Lolium perenne subsp. multiflorum</name>
    <dbReference type="NCBI Taxonomy" id="4521"/>
    <lineage>
        <taxon>Eukaryota</taxon>
        <taxon>Viridiplantae</taxon>
        <taxon>Streptophyta</taxon>
        <taxon>Embryophyta</taxon>
        <taxon>Tracheophyta</taxon>
        <taxon>Spermatophyta</taxon>
        <taxon>Magnoliopsida</taxon>
        <taxon>Liliopsida</taxon>
        <taxon>Poales</taxon>
        <taxon>Poaceae</taxon>
        <taxon>BOP clade</taxon>
        <taxon>Pooideae</taxon>
        <taxon>Poodae</taxon>
        <taxon>Poeae</taxon>
        <taxon>Poeae Chloroplast Group 2 (Poeae type)</taxon>
        <taxon>Loliodinae</taxon>
        <taxon>Loliinae</taxon>
        <taxon>Lolium</taxon>
    </lineage>
</organism>